<name>A0ABU2G3T7_9EURY</name>
<protein>
    <recommendedName>
        <fullName evidence="3">Amphi-Trp domain-containing protein</fullName>
    </recommendedName>
</protein>
<accession>A0ABU2G3T7</accession>
<proteinExistence type="predicted"/>
<dbReference type="Proteomes" id="UP001254813">
    <property type="component" value="Unassembled WGS sequence"/>
</dbReference>
<comment type="caution">
    <text evidence="1">The sequence shown here is derived from an EMBL/GenBank/DDBJ whole genome shotgun (WGS) entry which is preliminary data.</text>
</comment>
<sequence>MTQSKQPTTKAEFREQLEELIRTAEANDIDIAGGYSFRTDGDGADWGLELLEVVKPDEDDA</sequence>
<evidence type="ECO:0000313" key="2">
    <source>
        <dbReference type="Proteomes" id="UP001254813"/>
    </source>
</evidence>
<dbReference type="RefSeq" id="WP_310928795.1">
    <property type="nucleotide sequence ID" value="NZ_JAMQOQ010000003.1"/>
</dbReference>
<dbReference type="EMBL" id="JAMQOQ010000003">
    <property type="protein sequence ID" value="MDS0294949.1"/>
    <property type="molecule type" value="Genomic_DNA"/>
</dbReference>
<reference evidence="1 2" key="1">
    <citation type="submission" date="2022-06" db="EMBL/GenBank/DDBJ databases">
        <title>Halogeometricum sp. a new haloarchaeum isolate from saline soil.</title>
        <authorList>
            <person name="Strakova D."/>
            <person name="Galisteo C."/>
            <person name="Sanchez-Porro C."/>
            <person name="Ventosa A."/>
        </authorList>
    </citation>
    <scope>NUCLEOTIDE SEQUENCE [LARGE SCALE GENOMIC DNA]</scope>
    <source>
        <strain evidence="2">S3BR25-2</strain>
    </source>
</reference>
<organism evidence="1 2">
    <name type="scientific">Halogeometricum luteum</name>
    <dbReference type="NCBI Taxonomy" id="2950537"/>
    <lineage>
        <taxon>Archaea</taxon>
        <taxon>Methanobacteriati</taxon>
        <taxon>Methanobacteriota</taxon>
        <taxon>Stenosarchaea group</taxon>
        <taxon>Halobacteria</taxon>
        <taxon>Halobacteriales</taxon>
        <taxon>Haloferacaceae</taxon>
        <taxon>Halogeometricum</taxon>
    </lineage>
</organism>
<evidence type="ECO:0000313" key="1">
    <source>
        <dbReference type="EMBL" id="MDS0294949.1"/>
    </source>
</evidence>
<gene>
    <name evidence="1" type="ORF">NDI79_12285</name>
</gene>
<keyword evidence="2" id="KW-1185">Reference proteome</keyword>
<evidence type="ECO:0008006" key="3">
    <source>
        <dbReference type="Google" id="ProtNLM"/>
    </source>
</evidence>